<dbReference type="PANTHER" id="PTHR33376">
    <property type="match status" value="1"/>
</dbReference>
<keyword evidence="4" id="KW-1185">Reference proteome</keyword>
<keyword evidence="1 2" id="KW-0732">Signal</keyword>
<dbReference type="Pfam" id="PF03480">
    <property type="entry name" value="DctP"/>
    <property type="match status" value="1"/>
</dbReference>
<dbReference type="CDD" id="cd13665">
    <property type="entry name" value="PBP2_TRAP_Dctp3_4"/>
    <property type="match status" value="1"/>
</dbReference>
<dbReference type="Gene3D" id="3.40.190.170">
    <property type="entry name" value="Bacterial extracellular solute-binding protein, family 7"/>
    <property type="match status" value="1"/>
</dbReference>
<proteinExistence type="predicted"/>
<dbReference type="NCBIfam" id="NF037995">
    <property type="entry name" value="TRAP_S1"/>
    <property type="match status" value="1"/>
</dbReference>
<feature type="chain" id="PRO_5045613579" evidence="2">
    <location>
        <begin position="23"/>
        <end position="342"/>
    </location>
</feature>
<name>A0ABV9GY93_9BURK</name>
<comment type="caution">
    <text evidence="3">The sequence shown here is derived from an EMBL/GenBank/DDBJ whole genome shotgun (WGS) entry which is preliminary data.</text>
</comment>
<accession>A0ABV9GY93</accession>
<organism evidence="3 4">
    <name type="scientific">Comamonas nitrativorans</name>
    <dbReference type="NCBI Taxonomy" id="108437"/>
    <lineage>
        <taxon>Bacteria</taxon>
        <taxon>Pseudomonadati</taxon>
        <taxon>Pseudomonadota</taxon>
        <taxon>Betaproteobacteria</taxon>
        <taxon>Burkholderiales</taxon>
        <taxon>Comamonadaceae</taxon>
        <taxon>Comamonas</taxon>
    </lineage>
</organism>
<evidence type="ECO:0000256" key="1">
    <source>
        <dbReference type="ARBA" id="ARBA00022729"/>
    </source>
</evidence>
<evidence type="ECO:0000256" key="2">
    <source>
        <dbReference type="SAM" id="SignalP"/>
    </source>
</evidence>
<feature type="signal peptide" evidence="2">
    <location>
        <begin position="1"/>
        <end position="22"/>
    </location>
</feature>
<dbReference type="InterPro" id="IPR038404">
    <property type="entry name" value="TRAP_DctP_sf"/>
</dbReference>
<dbReference type="InterPro" id="IPR018389">
    <property type="entry name" value="DctP_fam"/>
</dbReference>
<sequence>MNARQLFLIGTLSAATALPAVAQDAVTLKIAHFLPSVAPAQQKVLQPWCEELGKASHGRIQCQFFPAMQLGGTPAQLADQVKNGVADVVWTAPGYSAGRFPAIEAFELPFTVQDATSSSRALWQYYQQHAQQEFSAYKVLAFHTDGGQAVHTSSKPVAALKDFAGLKLRTSTRLGAKTLQALGGAPVAMPPAQVTEAIAKGVVDGSLGSWELVLPTKLSEVTKFHLQPEAGAAYPTATVLMVLMNKRKYDSLPADLKALIDQTTGETMATRFGEVFDGEAAETRRRVAAEGGKITTLTAAEVATLRKATATVDAEWIKQSGERGLDGNKLLTAARALAGTNE</sequence>
<evidence type="ECO:0000313" key="3">
    <source>
        <dbReference type="EMBL" id="MFC4621650.1"/>
    </source>
</evidence>
<dbReference type="Proteomes" id="UP001595967">
    <property type="component" value="Unassembled WGS sequence"/>
</dbReference>
<dbReference type="PANTHER" id="PTHR33376:SF15">
    <property type="entry name" value="BLL6794 PROTEIN"/>
    <property type="match status" value="1"/>
</dbReference>
<reference evidence="4" key="1">
    <citation type="journal article" date="2019" name="Int. J. Syst. Evol. Microbiol.">
        <title>The Global Catalogue of Microorganisms (GCM) 10K type strain sequencing project: providing services to taxonomists for standard genome sequencing and annotation.</title>
        <authorList>
            <consortium name="The Broad Institute Genomics Platform"/>
            <consortium name="The Broad Institute Genome Sequencing Center for Infectious Disease"/>
            <person name="Wu L."/>
            <person name="Ma J."/>
        </authorList>
    </citation>
    <scope>NUCLEOTIDE SEQUENCE [LARGE SCALE GENOMIC DNA]</scope>
    <source>
        <strain evidence="4">JCM 11650</strain>
    </source>
</reference>
<protein>
    <submittedName>
        <fullName evidence="3">TRAP transporter substrate-binding protein</fullName>
    </submittedName>
</protein>
<evidence type="ECO:0000313" key="4">
    <source>
        <dbReference type="Proteomes" id="UP001595967"/>
    </source>
</evidence>
<dbReference type="EMBL" id="JBHSEW010000003">
    <property type="protein sequence ID" value="MFC4621650.1"/>
    <property type="molecule type" value="Genomic_DNA"/>
</dbReference>
<dbReference type="RefSeq" id="WP_377724663.1">
    <property type="nucleotide sequence ID" value="NZ_JBHSEW010000003.1"/>
</dbReference>
<gene>
    <name evidence="3" type="ORF">ACFO3A_05420</name>
</gene>